<keyword evidence="10" id="KW-1185">Reference proteome</keyword>
<feature type="coiled-coil region" evidence="4">
    <location>
        <begin position="797"/>
        <end position="832"/>
    </location>
</feature>
<dbReference type="Pfam" id="PF02022">
    <property type="entry name" value="Integrase_Zn"/>
    <property type="match status" value="1"/>
</dbReference>
<dbReference type="Pfam" id="PF17919">
    <property type="entry name" value="RT_RNaseH_2"/>
    <property type="match status" value="1"/>
</dbReference>
<dbReference type="Gene3D" id="3.10.20.370">
    <property type="match status" value="1"/>
</dbReference>
<dbReference type="GO" id="GO:0003677">
    <property type="term" value="F:DNA binding"/>
    <property type="evidence" value="ECO:0007669"/>
    <property type="project" value="UniProtKB-KW"/>
</dbReference>
<comment type="similarity">
    <text evidence="1">Belongs to the beta type-B retroviral polymerase family. HERV class-II K(HML-2) pol subfamily.</text>
</comment>
<dbReference type="InterPro" id="IPR036397">
    <property type="entry name" value="RNaseH_sf"/>
</dbReference>
<evidence type="ECO:0000256" key="4">
    <source>
        <dbReference type="SAM" id="Coils"/>
    </source>
</evidence>
<evidence type="ECO:0000313" key="9">
    <source>
        <dbReference type="EMBL" id="RMC04319.1"/>
    </source>
</evidence>
<dbReference type="Pfam" id="PF00075">
    <property type="entry name" value="RNase_H"/>
    <property type="match status" value="1"/>
</dbReference>
<dbReference type="Gene3D" id="3.30.420.10">
    <property type="entry name" value="Ribonuclease H-like superfamily/Ribonuclease H"/>
    <property type="match status" value="2"/>
</dbReference>
<proteinExistence type="inferred from homology"/>
<dbReference type="InterPro" id="IPR041588">
    <property type="entry name" value="Integrase_H2C2"/>
</dbReference>
<dbReference type="GO" id="GO:0008270">
    <property type="term" value="F:zinc ion binding"/>
    <property type="evidence" value="ECO:0007669"/>
    <property type="project" value="UniProtKB-KW"/>
</dbReference>
<dbReference type="Gene3D" id="3.30.70.270">
    <property type="match status" value="2"/>
</dbReference>
<keyword evidence="2" id="KW-0238">DNA-binding</keyword>
<dbReference type="InterPro" id="IPR043502">
    <property type="entry name" value="DNA/RNA_pol_sf"/>
</dbReference>
<dbReference type="GO" id="GO:0015074">
    <property type="term" value="P:DNA integration"/>
    <property type="evidence" value="ECO:0007669"/>
    <property type="project" value="InterPro"/>
</dbReference>
<dbReference type="InterPro" id="IPR017856">
    <property type="entry name" value="Integrase-like_N"/>
</dbReference>
<accession>A0A3M0JU34</accession>
<dbReference type="PROSITE" id="PS50879">
    <property type="entry name" value="RNASE_H_1"/>
    <property type="match status" value="1"/>
</dbReference>
<dbReference type="SUPFAM" id="SSF53098">
    <property type="entry name" value="Ribonuclease H-like"/>
    <property type="match status" value="2"/>
</dbReference>
<dbReference type="Pfam" id="PF17921">
    <property type="entry name" value="Integrase_H2C2"/>
    <property type="match status" value="1"/>
</dbReference>
<sequence length="1212" mass="137863">MAPLPDIYGQAKISHQLFHQNAPGLVRQFHLTQEQARAIVSMCPSCQQHALPALSSGANPRGLNSCEVWQTDMTHIMSFSRQRYVYVSGVTFSGALYASAHTGEKSSDAMKHLIQAFSFLGIPKSIKTDNGPTYTSKEFRSFLQQWGVEHKTSIPYSPTEIWERIAKGYQSDPIGVAKKMKFMIKQHSPDWADLQLLLDALTETEKHFIRIFRTVYRRHQDSVKSKMGRRREKKRESSLPAENPQFSSLKRIIGEVFGTLDFQREKKLDPERVASSIALPSPQTKREFRQVLGLLGYCRQWIEGYSEKVKFLYEKLKTDRLKWTEQDEQAFKILKETLVTAPVLSLPDVKRQFQLFVDVSNHTAYGVLTRDWAGNRKPVGYLSKLLDPVSKGWPTCLQAIVAVALLVEEAKKVTFGSPLVVYTPHNVRNILQQKADKWLTDARLLKYEAILIHSPRMELRTTTAQNPAQFLFGETLEKPAHSCAEIIALQTKIRPDLEEEEFEDGEKWFVDGSARVVEGKRKSGYAIVDGKSGKVVESGPLNASWSAHACELYAVLWALKRLKGNKGTIFTDSKYAFGVAHTFGKNWEEKGLINTQGRGLAHGEIIKQILEAIREPKEISIVYVKGHQVGMQFQIRGNNLADKEAKRAALLTISIPQVGENETQEYPPCPSKGEIEGYEKTGGRLEEGRWKLPDGRELLPKDYARKILKRLHQQTHWGAQALTDQFLKFFECKGIYELAKQEVHGCMICQKVNQARSKQIALGGRLIAYHPFERIQVDFTELPKNEEGLDPESKTELIAQELKRQESEARKKRVEQERLKTLSEHYEHLEKQYSDWGLPSPNQNLFIDLMQEIATVRSIQLLDLWRAQVSREVAMERDLLEQLEAGIIFKTGEISLEVKDQQYVELISIMLITKEIEVASEKEIFGKIMDQVSPGVWASNIPGRAKNALPVQIKLKEGGQPVRVKHYPLKKGDIEGVSPVIENFLQIGRLRECQSDFNTPILPVKKPDGSYRLVQDLRAVNKITANPYTLLTRLSPELTWFTVLDLKDAFFCLPLHEASQKIFAFEWESPKTGRKTQLTWCVLLQRYKNSPTIFGEQLAKDLESWDPPPGEGQLLQYVEELLKATQTQETRVDWTGHSNLCRNIKKLPEHQTAKPTTPEKKHLSGHNTSSLQFVPDDGFPLGPGTRHPDICWTDIGTPLKRIGPQLGKVSLW</sequence>
<keyword evidence="4" id="KW-0175">Coiled coil</keyword>
<dbReference type="Gene3D" id="1.10.340.70">
    <property type="match status" value="1"/>
</dbReference>
<evidence type="ECO:0000259" key="8">
    <source>
        <dbReference type="PROSITE" id="PS50994"/>
    </source>
</evidence>
<dbReference type="Gene3D" id="1.10.10.200">
    <property type="match status" value="1"/>
</dbReference>
<protein>
    <submittedName>
        <fullName evidence="9">Uncharacterized protein</fullName>
    </submittedName>
</protein>
<gene>
    <name evidence="9" type="ORF">DUI87_19138</name>
</gene>
<dbReference type="SUPFAM" id="SSF56672">
    <property type="entry name" value="DNA/RNA polymerases"/>
    <property type="match status" value="2"/>
</dbReference>
<feature type="domain" description="Integrase-type" evidence="6">
    <location>
        <begin position="6"/>
        <end position="47"/>
    </location>
</feature>
<dbReference type="SUPFAM" id="SSF46919">
    <property type="entry name" value="N-terminal Zn binding domain of HIV integrase"/>
    <property type="match status" value="1"/>
</dbReference>
<feature type="region of interest" description="Disordered" evidence="5">
    <location>
        <begin position="1148"/>
        <end position="1173"/>
    </location>
</feature>
<feature type="region of interest" description="Disordered" evidence="5">
    <location>
        <begin position="223"/>
        <end position="242"/>
    </location>
</feature>
<dbReference type="STRING" id="333673.A0A3M0JU34"/>
<dbReference type="OrthoDB" id="9113925at2759"/>
<dbReference type="PROSITE" id="PS50994">
    <property type="entry name" value="INTEGRASE"/>
    <property type="match status" value="1"/>
</dbReference>
<dbReference type="Proteomes" id="UP000269221">
    <property type="component" value="Unassembled WGS sequence"/>
</dbReference>
<keyword evidence="3" id="KW-0862">Zinc</keyword>
<evidence type="ECO:0000256" key="1">
    <source>
        <dbReference type="ARBA" id="ARBA00010879"/>
    </source>
</evidence>
<dbReference type="PANTHER" id="PTHR33064">
    <property type="entry name" value="POL PROTEIN"/>
    <property type="match status" value="1"/>
</dbReference>
<dbReference type="InterPro" id="IPR000477">
    <property type="entry name" value="RT_dom"/>
</dbReference>
<dbReference type="Gene3D" id="3.10.10.10">
    <property type="entry name" value="HIV Type 1 Reverse Transcriptase, subunit A, domain 1"/>
    <property type="match status" value="1"/>
</dbReference>
<feature type="domain" description="Integrase catalytic" evidence="8">
    <location>
        <begin position="56"/>
        <end position="158"/>
    </location>
</feature>
<dbReference type="InterPro" id="IPR051320">
    <property type="entry name" value="Viral_Replic_Matur_Polypro"/>
</dbReference>
<dbReference type="InterPro" id="IPR003308">
    <property type="entry name" value="Integrase_Zn-bd_dom_N"/>
</dbReference>
<dbReference type="Pfam" id="PF00078">
    <property type="entry name" value="RVT_1"/>
    <property type="match status" value="1"/>
</dbReference>
<evidence type="ECO:0000256" key="3">
    <source>
        <dbReference type="PROSITE-ProRule" id="PRU00450"/>
    </source>
</evidence>
<evidence type="ECO:0000313" key="10">
    <source>
        <dbReference type="Proteomes" id="UP000269221"/>
    </source>
</evidence>
<dbReference type="Pfam" id="PF00665">
    <property type="entry name" value="rve"/>
    <property type="match status" value="1"/>
</dbReference>
<dbReference type="GO" id="GO:0004523">
    <property type="term" value="F:RNA-DNA hybrid ribonuclease activity"/>
    <property type="evidence" value="ECO:0007669"/>
    <property type="project" value="InterPro"/>
</dbReference>
<evidence type="ECO:0000259" key="6">
    <source>
        <dbReference type="PROSITE" id="PS50876"/>
    </source>
</evidence>
<dbReference type="InterPro" id="IPR041577">
    <property type="entry name" value="RT_RNaseH_2"/>
</dbReference>
<keyword evidence="3" id="KW-0479">Metal-binding</keyword>
<evidence type="ECO:0000259" key="7">
    <source>
        <dbReference type="PROSITE" id="PS50879"/>
    </source>
</evidence>
<evidence type="ECO:0000256" key="2">
    <source>
        <dbReference type="ARBA" id="ARBA00023125"/>
    </source>
</evidence>
<comment type="caution">
    <text evidence="9">The sequence shown here is derived from an EMBL/GenBank/DDBJ whole genome shotgun (WGS) entry which is preliminary data.</text>
</comment>
<name>A0A3M0JU34_HIRRU</name>
<feature type="compositionally biased region" description="Basic and acidic residues" evidence="5">
    <location>
        <begin position="1148"/>
        <end position="1162"/>
    </location>
</feature>
<dbReference type="PANTHER" id="PTHR33064:SF36">
    <property type="entry name" value="CCHC-TYPE DOMAIN-CONTAINING PROTEIN"/>
    <property type="match status" value="1"/>
</dbReference>
<dbReference type="PROSITE" id="PS50876">
    <property type="entry name" value="ZF_INTEGRASE"/>
    <property type="match status" value="1"/>
</dbReference>
<dbReference type="InterPro" id="IPR001584">
    <property type="entry name" value="Integrase_cat-core"/>
</dbReference>
<feature type="domain" description="RNase H type-1" evidence="7">
    <location>
        <begin position="502"/>
        <end position="650"/>
    </location>
</feature>
<organism evidence="9 10">
    <name type="scientific">Hirundo rustica rustica</name>
    <dbReference type="NCBI Taxonomy" id="333673"/>
    <lineage>
        <taxon>Eukaryota</taxon>
        <taxon>Metazoa</taxon>
        <taxon>Chordata</taxon>
        <taxon>Craniata</taxon>
        <taxon>Vertebrata</taxon>
        <taxon>Euteleostomi</taxon>
        <taxon>Archelosauria</taxon>
        <taxon>Archosauria</taxon>
        <taxon>Dinosauria</taxon>
        <taxon>Saurischia</taxon>
        <taxon>Theropoda</taxon>
        <taxon>Coelurosauria</taxon>
        <taxon>Aves</taxon>
        <taxon>Neognathae</taxon>
        <taxon>Neoaves</taxon>
        <taxon>Telluraves</taxon>
        <taxon>Australaves</taxon>
        <taxon>Passeriformes</taxon>
        <taxon>Sylvioidea</taxon>
        <taxon>Hirundinidae</taxon>
        <taxon>Hirundo</taxon>
    </lineage>
</organism>
<dbReference type="InterPro" id="IPR012337">
    <property type="entry name" value="RNaseH-like_sf"/>
</dbReference>
<keyword evidence="3" id="KW-0863">Zinc-finger</keyword>
<dbReference type="InterPro" id="IPR002156">
    <property type="entry name" value="RNaseH_domain"/>
</dbReference>
<dbReference type="InterPro" id="IPR043128">
    <property type="entry name" value="Rev_trsase/Diguanyl_cyclase"/>
</dbReference>
<evidence type="ECO:0000256" key="5">
    <source>
        <dbReference type="SAM" id="MobiDB-lite"/>
    </source>
</evidence>
<reference evidence="9 10" key="1">
    <citation type="submission" date="2018-07" db="EMBL/GenBank/DDBJ databases">
        <title>A high quality draft genome assembly of the barn swallow (H. rustica rustica).</title>
        <authorList>
            <person name="Formenti G."/>
            <person name="Chiara M."/>
            <person name="Poveda L."/>
            <person name="Francoijs K.-J."/>
            <person name="Bonisoli-Alquati A."/>
            <person name="Canova L."/>
            <person name="Gianfranceschi L."/>
            <person name="Horner D.S."/>
            <person name="Saino N."/>
        </authorList>
    </citation>
    <scope>NUCLEOTIDE SEQUENCE [LARGE SCALE GENOMIC DNA]</scope>
    <source>
        <strain evidence="9">Chelidonia</strain>
        <tissue evidence="9">Blood</tissue>
    </source>
</reference>
<dbReference type="EMBL" id="QRBI01000126">
    <property type="protein sequence ID" value="RMC04319.1"/>
    <property type="molecule type" value="Genomic_DNA"/>
</dbReference>
<dbReference type="AlphaFoldDB" id="A0A3M0JU34"/>